<feature type="binding site" evidence="2">
    <location>
        <position position="73"/>
    </location>
    <ligand>
        <name>Mg(2+)</name>
        <dbReference type="ChEBI" id="CHEBI:18420"/>
        <label>1</label>
    </ligand>
</feature>
<organism evidence="4 6">
    <name type="scientific">Branchiostoma floridae</name>
    <name type="common">Florida lancelet</name>
    <name type="synonym">Amphioxus</name>
    <dbReference type="NCBI Taxonomy" id="7739"/>
    <lineage>
        <taxon>Eukaryota</taxon>
        <taxon>Metazoa</taxon>
        <taxon>Chordata</taxon>
        <taxon>Cephalochordata</taxon>
        <taxon>Leptocardii</taxon>
        <taxon>Amphioxiformes</taxon>
        <taxon>Branchiostomatidae</taxon>
        <taxon>Branchiostoma</taxon>
    </lineage>
</organism>
<protein>
    <submittedName>
        <fullName evidence="5 6">ADP-ribosylarginine hydrolase Tri1-like</fullName>
    </submittedName>
</protein>
<dbReference type="PANTHER" id="PTHR16222">
    <property type="entry name" value="ADP-RIBOSYLGLYCOHYDROLASE"/>
    <property type="match status" value="1"/>
</dbReference>
<dbReference type="Proteomes" id="UP000001554">
    <property type="component" value="Chromosome 5"/>
</dbReference>
<comment type="cofactor">
    <cofactor evidence="2">
        <name>Mg(2+)</name>
        <dbReference type="ChEBI" id="CHEBI:18420"/>
    </cofactor>
    <text evidence="2">Binds 2 magnesium ions per subunit.</text>
</comment>
<dbReference type="InterPro" id="IPR050792">
    <property type="entry name" value="ADP-ribosylglycohydrolase"/>
</dbReference>
<comment type="similarity">
    <text evidence="1">Belongs to the ADP-ribosylglycohydrolase family.</text>
</comment>
<feature type="region of interest" description="Disordered" evidence="3">
    <location>
        <begin position="343"/>
        <end position="552"/>
    </location>
</feature>
<reference evidence="5 6" key="2">
    <citation type="submission" date="2025-04" db="UniProtKB">
        <authorList>
            <consortium name="RefSeq"/>
        </authorList>
    </citation>
    <scope>IDENTIFICATION</scope>
    <source>
        <strain evidence="5 6">S238N-H82</strain>
        <tissue evidence="5 6">Testes</tissue>
    </source>
</reference>
<feature type="compositionally biased region" description="Polar residues" evidence="3">
    <location>
        <begin position="542"/>
        <end position="552"/>
    </location>
</feature>
<reference evidence="4" key="1">
    <citation type="journal article" date="2020" name="Nat. Ecol. Evol.">
        <title>Deeply conserved synteny resolves early events in vertebrate evolution.</title>
        <authorList>
            <person name="Simakov O."/>
            <person name="Marletaz F."/>
            <person name="Yue J.X."/>
            <person name="O'Connell B."/>
            <person name="Jenkins J."/>
            <person name="Brandt A."/>
            <person name="Calef R."/>
            <person name="Tung C.H."/>
            <person name="Huang T.K."/>
            <person name="Schmutz J."/>
            <person name="Satoh N."/>
            <person name="Yu J.K."/>
            <person name="Putnam N.H."/>
            <person name="Green R.E."/>
            <person name="Rokhsar D.S."/>
        </authorList>
    </citation>
    <scope>NUCLEOTIDE SEQUENCE [LARGE SCALE GENOMIC DNA]</scope>
    <source>
        <strain evidence="4">S238N-H82</strain>
    </source>
</reference>
<dbReference type="Pfam" id="PF03747">
    <property type="entry name" value="ADP_ribosyl_GH"/>
    <property type="match status" value="1"/>
</dbReference>
<proteinExistence type="inferred from homology"/>
<evidence type="ECO:0000313" key="4">
    <source>
        <dbReference type="Proteomes" id="UP000001554"/>
    </source>
</evidence>
<evidence type="ECO:0000313" key="5">
    <source>
        <dbReference type="RefSeq" id="XP_035676429.1"/>
    </source>
</evidence>
<feature type="binding site" evidence="2">
    <location>
        <position position="74"/>
    </location>
    <ligand>
        <name>Mg(2+)</name>
        <dbReference type="ChEBI" id="CHEBI:18420"/>
        <label>1</label>
    </ligand>
</feature>
<dbReference type="RefSeq" id="XP_035676430.1">
    <property type="nucleotide sequence ID" value="XM_035820537.1"/>
</dbReference>
<sequence length="552" mass="61013">MASPLGAACPVGMDVDLDKVYGTIYGQCTGDAIGLLTEFMDKRKAHKYYQPPLEYDMKVSDRHRNSWRTGDWTDDSDQMILIMQALTRTGDKVSEDTLRTFSGDLYKWMLDGFQELGDRGGCGLGRTTHTVLTHPEFFDNPQKAAREVWEGTGKAAAPNGAVMRTSILGVHHFWDLDTVGENAKLFCQTTHADPRCVASCVAVTTAIAQMLQGETDVEKIIQKSFKCASAYLNHDKQVDELRWYMEPRQLEELQLDAHGVIGYTYKTLGAGFWALRQDNFRKAIERITMEAGDADTNAAVAGALLGCRLGRKSLPDSWVMKMPHKDWLNWQIKKYLQAVGLKKANKSHRGRDGEDRTGHHSHHGHTVEGHRYTGQPASVSTGQGQGKHGEKTSKTSQERHKEGVRNAHRDSEQTGRSHGHVGLADSVTIRCPPTKDHVHGGNTNRSGLAGQPHHQYPQKSDENPHRSGHVGSRHDPYTDKPGHSEPFHNQKPHDVSHSCGTVDDRFKTSYTAAFGGQGGASVSHNEPNRGKQGSVEGAAEPQANTQEGPMNF</sequence>
<keyword evidence="4" id="KW-1185">Reference proteome</keyword>
<dbReference type="Gene3D" id="1.10.4080.10">
    <property type="entry name" value="ADP-ribosylation/Crystallin J1"/>
    <property type="match status" value="1"/>
</dbReference>
<feature type="binding site" evidence="2">
    <location>
        <position position="296"/>
    </location>
    <ligand>
        <name>Mg(2+)</name>
        <dbReference type="ChEBI" id="CHEBI:18420"/>
        <label>1</label>
    </ligand>
</feature>
<keyword evidence="2" id="KW-0479">Metal-binding</keyword>
<name>A0A9J7MRD2_BRAFL</name>
<feature type="binding site" evidence="2">
    <location>
        <position position="293"/>
    </location>
    <ligand>
        <name>Mg(2+)</name>
        <dbReference type="ChEBI" id="CHEBI:18420"/>
        <label>1</label>
    </ligand>
</feature>
<dbReference type="InterPro" id="IPR005502">
    <property type="entry name" value="Ribosyl_crysJ1"/>
</dbReference>
<dbReference type="AlphaFoldDB" id="A0A9J7MRD2"/>
<feature type="binding site" evidence="2">
    <location>
        <position position="75"/>
    </location>
    <ligand>
        <name>Mg(2+)</name>
        <dbReference type="ChEBI" id="CHEBI:18420"/>
        <label>1</label>
    </ligand>
</feature>
<dbReference type="OrthoDB" id="2021138at2759"/>
<dbReference type="InterPro" id="IPR036705">
    <property type="entry name" value="Ribosyl_crysJ1_sf"/>
</dbReference>
<gene>
    <name evidence="5 6" type="primary">LOC118415745</name>
</gene>
<evidence type="ECO:0000256" key="2">
    <source>
        <dbReference type="PIRSR" id="PIRSR605502-1"/>
    </source>
</evidence>
<dbReference type="RefSeq" id="XP_035676429.1">
    <property type="nucleotide sequence ID" value="XM_035820536.1"/>
</dbReference>
<evidence type="ECO:0000256" key="1">
    <source>
        <dbReference type="ARBA" id="ARBA00010702"/>
    </source>
</evidence>
<dbReference type="OMA" id="FRCASAH"/>
<dbReference type="SUPFAM" id="SSF101478">
    <property type="entry name" value="ADP-ribosylglycohydrolase"/>
    <property type="match status" value="1"/>
</dbReference>
<accession>A0A9J7MRD2</accession>
<evidence type="ECO:0000256" key="3">
    <source>
        <dbReference type="SAM" id="MobiDB-lite"/>
    </source>
</evidence>
<feature type="compositionally biased region" description="Basic and acidic residues" evidence="3">
    <location>
        <begin position="472"/>
        <end position="507"/>
    </location>
</feature>
<dbReference type="GeneID" id="118415745"/>
<dbReference type="KEGG" id="bfo:118415745"/>
<dbReference type="PANTHER" id="PTHR16222:SF40">
    <property type="entry name" value="ADP-RIBOSYLGLYCOHYDROLASE"/>
    <property type="match status" value="1"/>
</dbReference>
<evidence type="ECO:0000313" key="6">
    <source>
        <dbReference type="RefSeq" id="XP_035676430.1"/>
    </source>
</evidence>
<dbReference type="GO" id="GO:0046872">
    <property type="term" value="F:metal ion binding"/>
    <property type="evidence" value="ECO:0007669"/>
    <property type="project" value="UniProtKB-KW"/>
</dbReference>
<feature type="binding site" evidence="2">
    <location>
        <position position="295"/>
    </location>
    <ligand>
        <name>Mg(2+)</name>
        <dbReference type="ChEBI" id="CHEBI:18420"/>
        <label>1</label>
    </ligand>
</feature>
<keyword evidence="2" id="KW-0460">Magnesium</keyword>
<feature type="compositionally biased region" description="Basic and acidic residues" evidence="3">
    <location>
        <begin position="387"/>
        <end position="415"/>
    </location>
</feature>